<dbReference type="InterPro" id="IPR017850">
    <property type="entry name" value="Alkaline_phosphatase_core_sf"/>
</dbReference>
<name>A0AAU7AQ85_9ACTN</name>
<dbReference type="Pfam" id="PF01676">
    <property type="entry name" value="Metalloenzyme"/>
    <property type="match status" value="1"/>
</dbReference>
<comment type="function">
    <text evidence="2">Catalyzes the interconversion of 2-phosphoglycerate and 3-phosphoglycerate.</text>
</comment>
<accession>A0AAU7AQ85</accession>
<feature type="compositionally biased region" description="Basic and acidic residues" evidence="6">
    <location>
        <begin position="300"/>
        <end position="310"/>
    </location>
</feature>
<reference evidence="8" key="1">
    <citation type="submission" date="2022-12" db="EMBL/GenBank/DDBJ databases">
        <title>Paraconexibacter alkalitolerans sp. nov. and Baekduia alba sp. nov., isolated from soil and emended description of the genera Paraconexibacter (Chun et al., 2020) and Baekduia (An et al., 2020).</title>
        <authorList>
            <person name="Vieira S."/>
            <person name="Huber K.J."/>
            <person name="Geppert A."/>
            <person name="Wolf J."/>
            <person name="Neumann-Schaal M."/>
            <person name="Muesken M."/>
            <person name="Overmann J."/>
        </authorList>
    </citation>
    <scope>NUCLEOTIDE SEQUENCE</scope>
    <source>
        <strain evidence="8">AEG42_29</strain>
    </source>
</reference>
<feature type="domain" description="Metalloenzyme" evidence="7">
    <location>
        <begin position="5"/>
        <end position="298"/>
    </location>
</feature>
<evidence type="ECO:0000256" key="1">
    <source>
        <dbReference type="ARBA" id="ARBA00000370"/>
    </source>
</evidence>
<gene>
    <name evidence="8" type="primary">apgM</name>
    <name evidence="8" type="ORF">DSM112329_00628</name>
</gene>
<dbReference type="SUPFAM" id="SSF53649">
    <property type="entry name" value="Alkaline phosphatase-like"/>
    <property type="match status" value="1"/>
</dbReference>
<dbReference type="RefSeq" id="WP_354700357.1">
    <property type="nucleotide sequence ID" value="NZ_CP114014.1"/>
</dbReference>
<dbReference type="EMBL" id="CP114014">
    <property type="protein sequence ID" value="XAY03806.1"/>
    <property type="molecule type" value="Genomic_DNA"/>
</dbReference>
<evidence type="ECO:0000256" key="5">
    <source>
        <dbReference type="ARBA" id="ARBA00023152"/>
    </source>
</evidence>
<dbReference type="GO" id="GO:0004619">
    <property type="term" value="F:phosphoglycerate mutase activity"/>
    <property type="evidence" value="ECO:0007669"/>
    <property type="project" value="UniProtKB-EC"/>
</dbReference>
<dbReference type="Gene3D" id="3.40.720.10">
    <property type="entry name" value="Alkaline Phosphatase, subunit A"/>
    <property type="match status" value="2"/>
</dbReference>
<evidence type="ECO:0000259" key="7">
    <source>
        <dbReference type="Pfam" id="PF01676"/>
    </source>
</evidence>
<comment type="pathway">
    <text evidence="3">Carbohydrate degradation.</text>
</comment>
<dbReference type="AlphaFoldDB" id="A0AAU7AQ85"/>
<comment type="similarity">
    <text evidence="4">Belongs to the BPG-independent phosphoglycerate mutase family. A-PGAM subfamily.</text>
</comment>
<feature type="region of interest" description="Disordered" evidence="6">
    <location>
        <begin position="290"/>
        <end position="310"/>
    </location>
</feature>
<dbReference type="InterPro" id="IPR006124">
    <property type="entry name" value="Metalloenzyme"/>
</dbReference>
<sequence>MVTEVVVILDGASERPDDTRETSLERACTPTLDALARSGSLTRLRTVPLGLPPGTEVAVPTLLGWTPDAPVDRGAIEAAAHAIVVPYGARAWRVDVLAAGGARADEDAAVRAAVALRMGAPGHQVHRLGGHRLLVVGPEPLPAAVREPTGLDLHVWPEGLLVPATLDAGTVMIAAAGAAAGVARLMGAEVVIPDGATGTAASDLAAKAAAAIAAIGGGASRVVVHIGGTDEASHLHDQAAKIDVLERADELLIAPLVAALEKAGGGKLRVCPDHGCDPGTGLHLADPVPSVTWSPATAAEHPDEQPPRRLTENAVAKLPLTDLTVPAVQEPAA</sequence>
<evidence type="ECO:0000256" key="4">
    <source>
        <dbReference type="ARBA" id="ARBA00005524"/>
    </source>
</evidence>
<keyword evidence="5" id="KW-0324">Glycolysis</keyword>
<protein>
    <submittedName>
        <fullName evidence="8">2,3-bisphosphoglycerate-independent phosphoglycerate mutase</fullName>
    </submittedName>
</protein>
<dbReference type="GO" id="GO:0046872">
    <property type="term" value="F:metal ion binding"/>
    <property type="evidence" value="ECO:0007669"/>
    <property type="project" value="InterPro"/>
</dbReference>
<evidence type="ECO:0000256" key="2">
    <source>
        <dbReference type="ARBA" id="ARBA00002315"/>
    </source>
</evidence>
<dbReference type="Pfam" id="PF10143">
    <property type="entry name" value="PhosphMutase"/>
    <property type="match status" value="1"/>
</dbReference>
<dbReference type="GO" id="GO:0006096">
    <property type="term" value="P:glycolytic process"/>
    <property type="evidence" value="ECO:0007669"/>
    <property type="project" value="UniProtKB-KW"/>
</dbReference>
<dbReference type="KEGG" id="parq:DSM112329_00628"/>
<dbReference type="PANTHER" id="PTHR31209:SF0">
    <property type="entry name" value="METALLOENZYME DOMAIN-CONTAINING PROTEIN"/>
    <property type="match status" value="1"/>
</dbReference>
<comment type="catalytic activity">
    <reaction evidence="1">
        <text>(2R)-2-phosphoglycerate = (2R)-3-phosphoglycerate</text>
        <dbReference type="Rhea" id="RHEA:15901"/>
        <dbReference type="ChEBI" id="CHEBI:58272"/>
        <dbReference type="ChEBI" id="CHEBI:58289"/>
        <dbReference type="EC" id="5.4.2.12"/>
    </reaction>
</comment>
<dbReference type="PANTHER" id="PTHR31209">
    <property type="entry name" value="COFACTOR-INDEPENDENT PHOSPHOGLYCERATE MUTASE"/>
    <property type="match status" value="1"/>
</dbReference>
<organism evidence="8">
    <name type="scientific">Paraconexibacter sp. AEG42_29</name>
    <dbReference type="NCBI Taxonomy" id="2997339"/>
    <lineage>
        <taxon>Bacteria</taxon>
        <taxon>Bacillati</taxon>
        <taxon>Actinomycetota</taxon>
        <taxon>Thermoleophilia</taxon>
        <taxon>Solirubrobacterales</taxon>
        <taxon>Paraconexibacteraceae</taxon>
        <taxon>Paraconexibacter</taxon>
    </lineage>
</organism>
<evidence type="ECO:0000256" key="6">
    <source>
        <dbReference type="SAM" id="MobiDB-lite"/>
    </source>
</evidence>
<proteinExistence type="inferred from homology"/>
<evidence type="ECO:0000313" key="8">
    <source>
        <dbReference type="EMBL" id="XAY03806.1"/>
    </source>
</evidence>
<evidence type="ECO:0000256" key="3">
    <source>
        <dbReference type="ARBA" id="ARBA00004921"/>
    </source>
</evidence>
<dbReference type="InterPro" id="IPR004456">
    <property type="entry name" value="Pglycerate_mutase_ApgM"/>
</dbReference>